<organism evidence="2 3">
    <name type="scientific">Anaeromonas frigoriresistens</name>
    <dbReference type="NCBI Taxonomy" id="2683708"/>
    <lineage>
        <taxon>Bacteria</taxon>
        <taxon>Bacillati</taxon>
        <taxon>Bacillota</taxon>
        <taxon>Tissierellia</taxon>
        <taxon>Tissierellales</taxon>
        <taxon>Thermohalobacteraceae</taxon>
        <taxon>Anaeromonas</taxon>
    </lineage>
</organism>
<feature type="transmembrane region" description="Helical" evidence="1">
    <location>
        <begin position="145"/>
        <end position="168"/>
    </location>
</feature>
<feature type="transmembrane region" description="Helical" evidence="1">
    <location>
        <begin position="232"/>
        <end position="253"/>
    </location>
</feature>
<reference evidence="2" key="1">
    <citation type="submission" date="2019-12" db="EMBL/GenBank/DDBJ databases">
        <title>Clostridiaceae gen. nov. sp. nov., isolated from sediment in Xinjiang, China.</title>
        <authorList>
            <person name="Zhang R."/>
        </authorList>
    </citation>
    <scope>NUCLEOTIDE SEQUENCE</scope>
    <source>
        <strain evidence="2">D2Q-11</strain>
    </source>
</reference>
<feature type="transmembrane region" description="Helical" evidence="1">
    <location>
        <begin position="105"/>
        <end position="124"/>
    </location>
</feature>
<evidence type="ECO:0000256" key="1">
    <source>
        <dbReference type="SAM" id="Phobius"/>
    </source>
</evidence>
<feature type="transmembrane region" description="Helical" evidence="1">
    <location>
        <begin position="180"/>
        <end position="198"/>
    </location>
</feature>
<keyword evidence="3" id="KW-1185">Reference proteome</keyword>
<name>A0A942Z881_9FIRM</name>
<keyword evidence="1" id="KW-0812">Transmembrane</keyword>
<dbReference type="AlphaFoldDB" id="A0A942Z881"/>
<gene>
    <name evidence="2" type="ORF">GOQ27_04270</name>
</gene>
<dbReference type="Proteomes" id="UP000724672">
    <property type="component" value="Unassembled WGS sequence"/>
</dbReference>
<sequence length="275" mass="32472">MKKEKIDFDIYEDITENELDELWSMMDSYTVEYPDEEEIDNTINELRQYVPEKEKEEYFIDRFHYLLNKSMIEISFISKPFWIMSFILFIMGLITMYFNKYINPYLLAMVISPLPFTFGLIEIFKSRDKGMMEIEMSCKTSYGEVLLSKLTIIGFYNIVLNTIFSLIISSISNVDFLRLTLIWFAPFTFISGISLWLSMKIKSSYTMTIIVSIWIGMIGTLLNTPYELIERILWMNITIYIGISILGISMSFIQIRSFIRKNISHKGRGLFEVNY</sequence>
<dbReference type="RefSeq" id="WP_203365587.1">
    <property type="nucleotide sequence ID" value="NZ_WSFT01000019.1"/>
</dbReference>
<keyword evidence="1" id="KW-1133">Transmembrane helix</keyword>
<feature type="transmembrane region" description="Helical" evidence="1">
    <location>
        <begin position="205"/>
        <end position="226"/>
    </location>
</feature>
<proteinExistence type="predicted"/>
<evidence type="ECO:0000313" key="3">
    <source>
        <dbReference type="Proteomes" id="UP000724672"/>
    </source>
</evidence>
<dbReference type="EMBL" id="WSFT01000019">
    <property type="protein sequence ID" value="MBS4537665.1"/>
    <property type="molecule type" value="Genomic_DNA"/>
</dbReference>
<comment type="caution">
    <text evidence="2">The sequence shown here is derived from an EMBL/GenBank/DDBJ whole genome shotgun (WGS) entry which is preliminary data.</text>
</comment>
<evidence type="ECO:0000313" key="2">
    <source>
        <dbReference type="EMBL" id="MBS4537665.1"/>
    </source>
</evidence>
<feature type="transmembrane region" description="Helical" evidence="1">
    <location>
        <begin position="81"/>
        <end position="99"/>
    </location>
</feature>
<protein>
    <submittedName>
        <fullName evidence="2">Uncharacterized protein</fullName>
    </submittedName>
</protein>
<keyword evidence="1" id="KW-0472">Membrane</keyword>
<accession>A0A942Z881</accession>